<reference evidence="14 15" key="1">
    <citation type="submission" date="2020-03" db="EMBL/GenBank/DDBJ databases">
        <title>Whole genome shotgun sequence of Phytohabitans houttuyneae NBRC 108639.</title>
        <authorList>
            <person name="Komaki H."/>
            <person name="Tamura T."/>
        </authorList>
    </citation>
    <scope>NUCLEOTIDE SEQUENCE [LARGE SCALE GENOMIC DNA]</scope>
    <source>
        <strain evidence="14 15">NBRC 108639</strain>
    </source>
</reference>
<comment type="similarity">
    <text evidence="2 12">Belongs to the cytochrome ubiquinol oxidase subunit 1 family.</text>
</comment>
<evidence type="ECO:0000256" key="6">
    <source>
        <dbReference type="ARBA" id="ARBA00022692"/>
    </source>
</evidence>
<comment type="subcellular location">
    <subcellularLocation>
        <location evidence="1">Cell membrane</location>
        <topology evidence="1">Multi-pass membrane protein</topology>
    </subcellularLocation>
</comment>
<evidence type="ECO:0000256" key="7">
    <source>
        <dbReference type="ARBA" id="ARBA00022723"/>
    </source>
</evidence>
<dbReference type="GO" id="GO:0070069">
    <property type="term" value="C:cytochrome complex"/>
    <property type="evidence" value="ECO:0007669"/>
    <property type="project" value="UniProtKB-UniRule"/>
</dbReference>
<feature type="transmembrane region" description="Helical" evidence="12">
    <location>
        <begin position="180"/>
        <end position="205"/>
    </location>
</feature>
<evidence type="ECO:0000256" key="11">
    <source>
        <dbReference type="ARBA" id="ARBA00023136"/>
    </source>
</evidence>
<evidence type="ECO:0000256" key="3">
    <source>
        <dbReference type="ARBA" id="ARBA00022448"/>
    </source>
</evidence>
<accession>A0A6V8KIJ0</accession>
<feature type="transmembrane region" description="Helical" evidence="12">
    <location>
        <begin position="20"/>
        <end position="41"/>
    </location>
</feature>
<reference evidence="14 15" key="2">
    <citation type="submission" date="2020-03" db="EMBL/GenBank/DDBJ databases">
        <authorList>
            <person name="Ichikawa N."/>
            <person name="Kimura A."/>
            <person name="Kitahashi Y."/>
            <person name="Uohara A."/>
        </authorList>
    </citation>
    <scope>NUCLEOTIDE SEQUENCE [LARGE SCALE GENOMIC DNA]</scope>
    <source>
        <strain evidence="14 15">NBRC 108639</strain>
    </source>
</reference>
<evidence type="ECO:0000256" key="12">
    <source>
        <dbReference type="PIRNR" id="PIRNR006446"/>
    </source>
</evidence>
<dbReference type="Proteomes" id="UP000482800">
    <property type="component" value="Unassembled WGS sequence"/>
</dbReference>
<keyword evidence="8 12" id="KW-0249">Electron transport</keyword>
<dbReference type="GO" id="GO:0020037">
    <property type="term" value="F:heme binding"/>
    <property type="evidence" value="ECO:0007669"/>
    <property type="project" value="TreeGrafter"/>
</dbReference>
<feature type="transmembrane region" description="Helical" evidence="12">
    <location>
        <begin position="369"/>
        <end position="387"/>
    </location>
</feature>
<keyword evidence="6 12" id="KW-0812">Transmembrane</keyword>
<protein>
    <submittedName>
        <fullName evidence="14">Cytochrome ubiquinol oxidase subunit I</fullName>
    </submittedName>
</protein>
<name>A0A6V8KIJ0_9ACTN</name>
<evidence type="ECO:0000256" key="9">
    <source>
        <dbReference type="ARBA" id="ARBA00022989"/>
    </source>
</evidence>
<dbReference type="GO" id="GO:0046872">
    <property type="term" value="F:metal ion binding"/>
    <property type="evidence" value="ECO:0007669"/>
    <property type="project" value="UniProtKB-UniRule"/>
</dbReference>
<dbReference type="PIRSF" id="PIRSF006446">
    <property type="entry name" value="Cyt_quinol_oxidase_1"/>
    <property type="match status" value="1"/>
</dbReference>
<feature type="transmembrane region" description="Helical" evidence="12">
    <location>
        <begin position="53"/>
        <end position="71"/>
    </location>
</feature>
<keyword evidence="10 12" id="KW-0408">Iron</keyword>
<proteinExistence type="inferred from homology"/>
<gene>
    <name evidence="14" type="primary">cydA_1</name>
    <name evidence="14" type="ORF">Phou_047150</name>
</gene>
<dbReference type="GO" id="GO:0009055">
    <property type="term" value="F:electron transfer activity"/>
    <property type="evidence" value="ECO:0007669"/>
    <property type="project" value="UniProtKB-UniRule"/>
</dbReference>
<evidence type="ECO:0000256" key="4">
    <source>
        <dbReference type="ARBA" id="ARBA00022475"/>
    </source>
</evidence>
<dbReference type="Pfam" id="PF01654">
    <property type="entry name" value="Cyt_bd_oxida_I"/>
    <property type="match status" value="2"/>
</dbReference>
<evidence type="ECO:0000256" key="10">
    <source>
        <dbReference type="ARBA" id="ARBA00023004"/>
    </source>
</evidence>
<dbReference type="AlphaFoldDB" id="A0A6V8KIJ0"/>
<dbReference type="GO" id="GO:0019646">
    <property type="term" value="P:aerobic electron transport chain"/>
    <property type="evidence" value="ECO:0007669"/>
    <property type="project" value="InterPro"/>
</dbReference>
<keyword evidence="3 12" id="KW-0813">Transport</keyword>
<evidence type="ECO:0000256" key="2">
    <source>
        <dbReference type="ARBA" id="ARBA00009819"/>
    </source>
</evidence>
<evidence type="ECO:0000256" key="13">
    <source>
        <dbReference type="SAM" id="MobiDB-lite"/>
    </source>
</evidence>
<feature type="transmembrane region" description="Helical" evidence="12">
    <location>
        <begin position="285"/>
        <end position="306"/>
    </location>
</feature>
<keyword evidence="11 12" id="KW-0472">Membrane</keyword>
<evidence type="ECO:0000256" key="8">
    <source>
        <dbReference type="ARBA" id="ARBA00022982"/>
    </source>
</evidence>
<dbReference type="GO" id="GO:0016682">
    <property type="term" value="F:oxidoreductase activity, acting on diphenols and related substances as donors, oxygen as acceptor"/>
    <property type="evidence" value="ECO:0007669"/>
    <property type="project" value="TreeGrafter"/>
</dbReference>
<dbReference type="InterPro" id="IPR002585">
    <property type="entry name" value="Cyt-d_ubiquinol_oxidase_su_1"/>
</dbReference>
<sequence length="420" mass="46333">MDPLLLARLQFATTTSIHFLFVLVTLGLVTLLVYLQTAWFVTRKPVYERLTRFWGTFYLVNYALGITTGIVMEFQFGLNWSGLSRYVGNVFGAPLAIETLVAFFLESTLLGMWIFGWHRLRRGAHLALLYGVAITAYASAFWILVANSWLQNPVGYREDGGVAHLADFGALLRNPAFGNAFGHVVSAALTTGGFLVAGISAWQLIRRTPDYEAFRKSLRIGVVTASLGTSLVMGFGFAQFGYLGEIQPTKFGSEEDKAAAAADFAARFGGSPADYLPPAWVGAPLGFMILIAFTLMWVWVFIPFFYRDWIIRLKVPLYLLLVATPLPFVAAIFGWLFREVGRQPWAVYGLLRTEDAVTRTSGAVMLTSYIGFTVLLLGLAVADWVLLARVAHRGTADPALGRRPDEPLAEPADRPEPVLA</sequence>
<comment type="caution">
    <text evidence="14">The sequence shown here is derived from an EMBL/GenBank/DDBJ whole genome shotgun (WGS) entry which is preliminary data.</text>
</comment>
<organism evidence="14 15">
    <name type="scientific">Phytohabitans houttuyneae</name>
    <dbReference type="NCBI Taxonomy" id="1076126"/>
    <lineage>
        <taxon>Bacteria</taxon>
        <taxon>Bacillati</taxon>
        <taxon>Actinomycetota</taxon>
        <taxon>Actinomycetes</taxon>
        <taxon>Micromonosporales</taxon>
        <taxon>Micromonosporaceae</taxon>
    </lineage>
</organism>
<evidence type="ECO:0000256" key="5">
    <source>
        <dbReference type="ARBA" id="ARBA00022617"/>
    </source>
</evidence>
<feature type="transmembrane region" description="Helical" evidence="12">
    <location>
        <begin position="91"/>
        <end position="115"/>
    </location>
</feature>
<dbReference type="EMBL" id="BLPF01000001">
    <property type="protein sequence ID" value="GFJ80535.1"/>
    <property type="molecule type" value="Genomic_DNA"/>
</dbReference>
<dbReference type="PANTHER" id="PTHR30365">
    <property type="entry name" value="CYTOCHROME D UBIQUINOL OXIDASE"/>
    <property type="match status" value="1"/>
</dbReference>
<evidence type="ECO:0000256" key="1">
    <source>
        <dbReference type="ARBA" id="ARBA00004651"/>
    </source>
</evidence>
<keyword evidence="4 12" id="KW-1003">Cell membrane</keyword>
<feature type="transmembrane region" description="Helical" evidence="12">
    <location>
        <begin position="318"/>
        <end position="337"/>
    </location>
</feature>
<feature type="transmembrane region" description="Helical" evidence="12">
    <location>
        <begin position="217"/>
        <end position="242"/>
    </location>
</feature>
<keyword evidence="15" id="KW-1185">Reference proteome</keyword>
<dbReference type="PANTHER" id="PTHR30365:SF15">
    <property type="entry name" value="CYTOCHROME BD UBIQUINOL OXIDASE SUBUNIT 1"/>
    <property type="match status" value="1"/>
</dbReference>
<evidence type="ECO:0000313" key="15">
    <source>
        <dbReference type="Proteomes" id="UP000482800"/>
    </source>
</evidence>
<feature type="region of interest" description="Disordered" evidence="13">
    <location>
        <begin position="401"/>
        <end position="420"/>
    </location>
</feature>
<dbReference type="RefSeq" id="WP_173057860.1">
    <property type="nucleotide sequence ID" value="NZ_BAABGO010000017.1"/>
</dbReference>
<feature type="transmembrane region" description="Helical" evidence="12">
    <location>
        <begin position="127"/>
        <end position="150"/>
    </location>
</feature>
<evidence type="ECO:0000313" key="14">
    <source>
        <dbReference type="EMBL" id="GFJ80535.1"/>
    </source>
</evidence>
<keyword evidence="5 12" id="KW-0349">Heme</keyword>
<dbReference type="GO" id="GO:0005886">
    <property type="term" value="C:plasma membrane"/>
    <property type="evidence" value="ECO:0007669"/>
    <property type="project" value="UniProtKB-SubCell"/>
</dbReference>
<keyword evidence="9 12" id="KW-1133">Transmembrane helix</keyword>
<keyword evidence="7 12" id="KW-0479">Metal-binding</keyword>